<feature type="transmembrane region" description="Helical" evidence="6">
    <location>
        <begin position="196"/>
        <end position="217"/>
    </location>
</feature>
<sequence>MRVAFTAFVTINMALIHDQIIDDLSQDITYLNKESLRRVVLLAIIITIILQIVFTIIFVLFILRESFAPILVMTILCLIAFLFDVGYIDTQLTPIHICELVFSLVVIVIAFGFAFLITSVMKSYLDFGKPSQLSADYECNSKLIKTLLIGFKLMTAGFVCVYLLTQKSQNYGRLSQLYVDYGHNIDGVLLDNFQTLINIMLSYLLFISIAVFIYVVLREHPMGIAFMTGLTIWEILFPFIKHRDTVAIGSTQAGDQCLNFPSGIQRMVRGIDVTKLDLSPADLAQSNGFQRALVSLTCKQGKKWQHPYDPSLVFDIPDQVDTINTLPGGVDTINTLPGGVINTKASIIETSDDYKKSKAFDLGLDANTVAYGAYAISGGYKKAQEELVNSTKSIVEVSAFVSAIRVDMSPYYEITPNKEFTDFVENILPETYAANPAKYQEFVDTFGTHYFDSAFFGGYVVVS</sequence>
<feature type="transmembrane region" description="Helical" evidence="6">
    <location>
        <begin position="100"/>
        <end position="125"/>
    </location>
</feature>
<comment type="subcellular location">
    <subcellularLocation>
        <location evidence="1">Membrane</location>
    </subcellularLocation>
    <subcellularLocation>
        <location evidence="2">Secreted</location>
    </subcellularLocation>
</comment>
<evidence type="ECO:0000256" key="6">
    <source>
        <dbReference type="SAM" id="Phobius"/>
    </source>
</evidence>
<evidence type="ECO:0000256" key="1">
    <source>
        <dbReference type="ARBA" id="ARBA00004370"/>
    </source>
</evidence>
<evidence type="ECO:0000256" key="4">
    <source>
        <dbReference type="ARBA" id="ARBA00023136"/>
    </source>
</evidence>
<keyword evidence="4 6" id="KW-0472">Membrane</keyword>
<dbReference type="InterPro" id="IPR020863">
    <property type="entry name" value="MACPF_CS"/>
</dbReference>
<keyword evidence="3" id="KW-0964">Secreted</keyword>
<dbReference type="PROSITE" id="PS00279">
    <property type="entry name" value="MACPF_1"/>
    <property type="match status" value="1"/>
</dbReference>
<evidence type="ECO:0000256" key="2">
    <source>
        <dbReference type="ARBA" id="ARBA00004613"/>
    </source>
</evidence>
<proteinExistence type="predicted"/>
<evidence type="ECO:0000256" key="5">
    <source>
        <dbReference type="ARBA" id="ARBA00023157"/>
    </source>
</evidence>
<evidence type="ECO:0000256" key="3">
    <source>
        <dbReference type="ARBA" id="ARBA00022525"/>
    </source>
</evidence>
<dbReference type="EMBL" id="CAJPIZ010008165">
    <property type="protein sequence ID" value="CAG2110919.1"/>
    <property type="molecule type" value="Genomic_DNA"/>
</dbReference>
<feature type="transmembrane region" description="Helical" evidence="6">
    <location>
        <begin position="146"/>
        <end position="165"/>
    </location>
</feature>
<dbReference type="GO" id="GO:0005576">
    <property type="term" value="C:extracellular region"/>
    <property type="evidence" value="ECO:0007669"/>
    <property type="project" value="UniProtKB-SubCell"/>
</dbReference>
<accession>A0A7R9KWA7</accession>
<dbReference type="EMBL" id="OC862740">
    <property type="protein sequence ID" value="CAD7630489.1"/>
    <property type="molecule type" value="Genomic_DNA"/>
</dbReference>
<evidence type="ECO:0000259" key="7">
    <source>
        <dbReference type="PROSITE" id="PS51412"/>
    </source>
</evidence>
<dbReference type="InterPro" id="IPR020864">
    <property type="entry name" value="MACPF"/>
</dbReference>
<dbReference type="Proteomes" id="UP000759131">
    <property type="component" value="Unassembled WGS sequence"/>
</dbReference>
<organism evidence="8">
    <name type="scientific">Medioppia subpectinata</name>
    <dbReference type="NCBI Taxonomy" id="1979941"/>
    <lineage>
        <taxon>Eukaryota</taxon>
        <taxon>Metazoa</taxon>
        <taxon>Ecdysozoa</taxon>
        <taxon>Arthropoda</taxon>
        <taxon>Chelicerata</taxon>
        <taxon>Arachnida</taxon>
        <taxon>Acari</taxon>
        <taxon>Acariformes</taxon>
        <taxon>Sarcoptiformes</taxon>
        <taxon>Oribatida</taxon>
        <taxon>Brachypylina</taxon>
        <taxon>Oppioidea</taxon>
        <taxon>Oppiidae</taxon>
        <taxon>Medioppia</taxon>
    </lineage>
</organism>
<keyword evidence="5" id="KW-1015">Disulfide bond</keyword>
<gene>
    <name evidence="8" type="ORF">OSB1V03_LOCUS10902</name>
</gene>
<dbReference type="OrthoDB" id="6499331at2759"/>
<dbReference type="AlphaFoldDB" id="A0A7R9KWA7"/>
<name>A0A7R9KWA7_9ACAR</name>
<protein>
    <recommendedName>
        <fullName evidence="7">MACPF domain-containing protein</fullName>
    </recommendedName>
</protein>
<keyword evidence="6" id="KW-0812">Transmembrane</keyword>
<keyword evidence="6" id="KW-1133">Transmembrane helix</keyword>
<keyword evidence="9" id="KW-1185">Reference proteome</keyword>
<evidence type="ECO:0000313" key="9">
    <source>
        <dbReference type="Proteomes" id="UP000759131"/>
    </source>
</evidence>
<feature type="transmembrane region" description="Helical" evidence="6">
    <location>
        <begin position="70"/>
        <end position="88"/>
    </location>
</feature>
<feature type="transmembrane region" description="Helical" evidence="6">
    <location>
        <begin position="40"/>
        <end position="63"/>
    </location>
</feature>
<dbReference type="GO" id="GO:0016020">
    <property type="term" value="C:membrane"/>
    <property type="evidence" value="ECO:0007669"/>
    <property type="project" value="UniProtKB-SubCell"/>
</dbReference>
<dbReference type="Pfam" id="PF01823">
    <property type="entry name" value="MACPF"/>
    <property type="match status" value="1"/>
</dbReference>
<feature type="domain" description="MACPF" evidence="7">
    <location>
        <begin position="250"/>
        <end position="463"/>
    </location>
</feature>
<dbReference type="PROSITE" id="PS51412">
    <property type="entry name" value="MACPF_2"/>
    <property type="match status" value="1"/>
</dbReference>
<reference evidence="8" key="1">
    <citation type="submission" date="2020-11" db="EMBL/GenBank/DDBJ databases">
        <authorList>
            <person name="Tran Van P."/>
        </authorList>
    </citation>
    <scope>NUCLEOTIDE SEQUENCE</scope>
</reference>
<evidence type="ECO:0000313" key="8">
    <source>
        <dbReference type="EMBL" id="CAD7630489.1"/>
    </source>
</evidence>